<dbReference type="Proteomes" id="UP000245370">
    <property type="component" value="Unassembled WGS sequence"/>
</dbReference>
<reference evidence="1 2" key="1">
    <citation type="submission" date="2018-05" db="EMBL/GenBank/DDBJ databases">
        <title>Brumimicrobium oceani sp. nov., isolated from coastal sediment.</title>
        <authorList>
            <person name="Kou Y."/>
        </authorList>
    </citation>
    <scope>NUCLEOTIDE SEQUENCE [LARGE SCALE GENOMIC DNA]</scope>
    <source>
        <strain evidence="1 2">C305</strain>
    </source>
</reference>
<dbReference type="AlphaFoldDB" id="A0A2U2XG58"/>
<dbReference type="OrthoDB" id="9807855at2"/>
<evidence type="ECO:0000313" key="1">
    <source>
        <dbReference type="EMBL" id="PWH86775.1"/>
    </source>
</evidence>
<reference evidence="1 2" key="2">
    <citation type="submission" date="2018-05" db="EMBL/GenBank/DDBJ databases">
        <authorList>
            <person name="Lanie J.A."/>
            <person name="Ng W.-L."/>
            <person name="Kazmierczak K.M."/>
            <person name="Andrzejewski T.M."/>
            <person name="Davidsen T.M."/>
            <person name="Wayne K.J."/>
            <person name="Tettelin H."/>
            <person name="Glass J.I."/>
            <person name="Rusch D."/>
            <person name="Podicherti R."/>
            <person name="Tsui H.-C.T."/>
            <person name="Winkler M.E."/>
        </authorList>
    </citation>
    <scope>NUCLEOTIDE SEQUENCE [LARGE SCALE GENOMIC DNA]</scope>
    <source>
        <strain evidence="1 2">C305</strain>
    </source>
</reference>
<dbReference type="EMBL" id="QFRJ01000001">
    <property type="protein sequence ID" value="PWH86775.1"/>
    <property type="molecule type" value="Genomic_DNA"/>
</dbReference>
<dbReference type="InterPro" id="IPR024530">
    <property type="entry name" value="QSregVF_b"/>
</dbReference>
<organism evidence="1 2">
    <name type="scientific">Brumimicrobium oceani</name>
    <dbReference type="NCBI Taxonomy" id="2100725"/>
    <lineage>
        <taxon>Bacteria</taxon>
        <taxon>Pseudomonadati</taxon>
        <taxon>Bacteroidota</taxon>
        <taxon>Flavobacteriia</taxon>
        <taxon>Flavobacteriales</taxon>
        <taxon>Crocinitomicaceae</taxon>
        <taxon>Brumimicrobium</taxon>
    </lineage>
</organism>
<protein>
    <recommendedName>
        <fullName evidence="3">Cytoplasmic protein</fullName>
    </recommendedName>
</protein>
<keyword evidence="2" id="KW-1185">Reference proteome</keyword>
<dbReference type="RefSeq" id="WP_109357856.1">
    <property type="nucleotide sequence ID" value="NZ_QFRJ01000001.1"/>
</dbReference>
<comment type="caution">
    <text evidence="1">The sequence shown here is derived from an EMBL/GenBank/DDBJ whole genome shotgun (WGS) entry which is preliminary data.</text>
</comment>
<proteinExistence type="predicted"/>
<dbReference type="Pfam" id="PF12843">
    <property type="entry name" value="QSregVF_b"/>
    <property type="match status" value="1"/>
</dbReference>
<accession>A0A2U2XG58</accession>
<sequence>MNNQQELIDLANMRMPFGKFKGLLLVEIPEPYYVWYNSKGFPKGKLGNQMQLMYEIKVNGLENLIRPLVRK</sequence>
<name>A0A2U2XG58_9FLAO</name>
<gene>
    <name evidence="1" type="ORF">DIT68_00485</name>
</gene>
<evidence type="ECO:0000313" key="2">
    <source>
        <dbReference type="Proteomes" id="UP000245370"/>
    </source>
</evidence>
<evidence type="ECO:0008006" key="3">
    <source>
        <dbReference type="Google" id="ProtNLM"/>
    </source>
</evidence>